<dbReference type="AlphaFoldDB" id="A0A2N7PJ15"/>
<dbReference type="Proteomes" id="UP000235731">
    <property type="component" value="Unassembled WGS sequence"/>
</dbReference>
<name>A0A2N7PJ15_9BACT</name>
<organism evidence="1 2">
    <name type="scientific">Caldimicrobium thiodismutans</name>
    <dbReference type="NCBI Taxonomy" id="1653476"/>
    <lineage>
        <taxon>Bacteria</taxon>
        <taxon>Pseudomonadati</taxon>
        <taxon>Thermodesulfobacteriota</taxon>
        <taxon>Thermodesulfobacteria</taxon>
        <taxon>Thermodesulfobacteriales</taxon>
        <taxon>Thermodesulfobacteriaceae</taxon>
        <taxon>Caldimicrobium</taxon>
    </lineage>
</organism>
<accession>A0A2N7PJ15</accession>
<comment type="caution">
    <text evidence="1">The sequence shown here is derived from an EMBL/GenBank/DDBJ whole genome shotgun (WGS) entry which is preliminary data.</text>
</comment>
<sequence length="83" mass="9544">MSKIKLVLTRIGCKVELMAFLEGIKSEEIPSALSKELEKLSSFIDFEENTLIYFFQGTTFVERAKSLLFNFSEDKKISIELTE</sequence>
<gene>
    <name evidence="1" type="ORF">C0197_04760</name>
</gene>
<dbReference type="EMBL" id="PNIE01000064">
    <property type="protein sequence ID" value="PMP62457.1"/>
    <property type="molecule type" value="Genomic_DNA"/>
</dbReference>
<proteinExistence type="predicted"/>
<evidence type="ECO:0000313" key="1">
    <source>
        <dbReference type="EMBL" id="PMP62457.1"/>
    </source>
</evidence>
<evidence type="ECO:0000313" key="2">
    <source>
        <dbReference type="Proteomes" id="UP000235731"/>
    </source>
</evidence>
<protein>
    <submittedName>
        <fullName evidence="1">Uncharacterized protein</fullName>
    </submittedName>
</protein>
<reference evidence="1 2" key="1">
    <citation type="submission" date="2018-01" db="EMBL/GenBank/DDBJ databases">
        <title>Metagenomic assembled genomes from two thermal pools in the Uzon Caldera, Kamchatka, Russia.</title>
        <authorList>
            <person name="Wilkins L."/>
            <person name="Ettinger C."/>
        </authorList>
    </citation>
    <scope>NUCLEOTIDE SEQUENCE [LARGE SCALE GENOMIC DNA]</scope>
    <source>
        <strain evidence="1">ZAV-15</strain>
    </source>
</reference>